<gene>
    <name evidence="1" type="ORF">D934_06460</name>
</gene>
<dbReference type="HOGENOM" id="CLU_1685905_0_0_6"/>
<name>A0A060H6J2_XYLFS</name>
<dbReference type="Pfam" id="PF07505">
    <property type="entry name" value="DUF5131"/>
    <property type="match status" value="1"/>
</dbReference>
<evidence type="ECO:0000313" key="2">
    <source>
        <dbReference type="Proteomes" id="UP000027215"/>
    </source>
</evidence>
<dbReference type="KEGG" id="xfs:D934_06460"/>
<dbReference type="Proteomes" id="UP000027215">
    <property type="component" value="Chromosome"/>
</dbReference>
<evidence type="ECO:0000313" key="1">
    <source>
        <dbReference type="EMBL" id="AIC11223.1"/>
    </source>
</evidence>
<reference evidence="1 2" key="1">
    <citation type="submission" date="2013-08" db="EMBL/GenBank/DDBJ databases">
        <authorList>
            <person name="Stouthamer R."/>
            <person name="Nunney L."/>
        </authorList>
    </citation>
    <scope>NUCLEOTIDE SEQUENCE [LARGE SCALE GENOMIC DNA]</scope>
    <source>
        <strain evidence="2">ann-1</strain>
    </source>
</reference>
<sequence length="158" mass="18164">MNALTPDLFEKGYFIFNPWIGPTKTGNPCRRTSKRIWKRPLRWDRITSIQLSIWEKIKSQYPGLTDENLQTTHGFIKPCRQPVLCGSRCDVFDKDVPQQWRDALFSLIHATPNIHWLLLTKSSGNAHITDAVCSLPYVDIVRLPPPLPSRSTHNGTRN</sequence>
<dbReference type="InterPro" id="IPR011101">
    <property type="entry name" value="DUF5131"/>
</dbReference>
<dbReference type="PATRIC" id="fig|155920.8.peg.1511"/>
<dbReference type="RefSeq" id="WP_024749272.1">
    <property type="nucleotide sequence ID" value="NZ_CP006696.1"/>
</dbReference>
<dbReference type="AlphaFoldDB" id="A0A060H6J2"/>
<protein>
    <recommendedName>
        <fullName evidence="3">DUF5131 family protein</fullName>
    </recommendedName>
</protein>
<organism evidence="1 2">
    <name type="scientific">Xylella fastidiosa subsp. sandyi Ann-1</name>
    <dbReference type="NCBI Taxonomy" id="155920"/>
    <lineage>
        <taxon>Bacteria</taxon>
        <taxon>Pseudomonadati</taxon>
        <taxon>Pseudomonadota</taxon>
        <taxon>Gammaproteobacteria</taxon>
        <taxon>Lysobacterales</taxon>
        <taxon>Lysobacteraceae</taxon>
        <taxon>Xylella</taxon>
    </lineage>
</organism>
<evidence type="ECO:0008006" key="3">
    <source>
        <dbReference type="Google" id="ProtNLM"/>
    </source>
</evidence>
<proteinExistence type="predicted"/>
<accession>A0A060H6J2</accession>
<dbReference type="EMBL" id="CP006696">
    <property type="protein sequence ID" value="AIC11223.1"/>
    <property type="molecule type" value="Genomic_DNA"/>
</dbReference>